<name>A0A7C0Y6F1_DESA2</name>
<dbReference type="PANTHER" id="PTHR39087:SF2">
    <property type="entry name" value="UPF0104 MEMBRANE PROTEIN MJ1595"/>
    <property type="match status" value="1"/>
</dbReference>
<reference evidence="7" key="1">
    <citation type="journal article" date="2020" name="mSystems">
        <title>Genome- and Community-Level Interaction Insights into Carbon Utilization and Element Cycling Functions of Hydrothermarchaeota in Hydrothermal Sediment.</title>
        <authorList>
            <person name="Zhou Z."/>
            <person name="Liu Y."/>
            <person name="Xu W."/>
            <person name="Pan J."/>
            <person name="Luo Z.H."/>
            <person name="Li M."/>
        </authorList>
    </citation>
    <scope>NUCLEOTIDE SEQUENCE [LARGE SCALE GENOMIC DNA]</scope>
    <source>
        <strain evidence="7">HyVt-233</strain>
    </source>
</reference>
<comment type="subcellular location">
    <subcellularLocation>
        <location evidence="1">Cell membrane</location>
        <topology evidence="1">Multi-pass membrane protein</topology>
    </subcellularLocation>
</comment>
<dbReference type="Proteomes" id="UP000886289">
    <property type="component" value="Unassembled WGS sequence"/>
</dbReference>
<keyword evidence="2" id="KW-1003">Cell membrane</keyword>
<accession>A0A7C0Y6F1</accession>
<feature type="transmembrane region" description="Helical" evidence="6">
    <location>
        <begin position="27"/>
        <end position="46"/>
    </location>
</feature>
<keyword evidence="5 6" id="KW-0472">Membrane</keyword>
<dbReference type="Pfam" id="PF03706">
    <property type="entry name" value="LPG_synthase_TM"/>
    <property type="match status" value="1"/>
</dbReference>
<protein>
    <submittedName>
        <fullName evidence="7">Flippase-like domain-containing protein</fullName>
    </submittedName>
</protein>
<dbReference type="EMBL" id="DRBS01000103">
    <property type="protein sequence ID" value="HDD43750.1"/>
    <property type="molecule type" value="Genomic_DNA"/>
</dbReference>
<keyword evidence="3 6" id="KW-0812">Transmembrane</keyword>
<evidence type="ECO:0000256" key="4">
    <source>
        <dbReference type="ARBA" id="ARBA00022989"/>
    </source>
</evidence>
<dbReference type="InterPro" id="IPR022791">
    <property type="entry name" value="L-PG_synthase/AglD"/>
</dbReference>
<dbReference type="PANTHER" id="PTHR39087">
    <property type="entry name" value="UPF0104 MEMBRANE PROTEIN MJ1595"/>
    <property type="match status" value="1"/>
</dbReference>
<organism evidence="7">
    <name type="scientific">Desulfofervidus auxilii</name>
    <dbReference type="NCBI Taxonomy" id="1621989"/>
    <lineage>
        <taxon>Bacteria</taxon>
        <taxon>Pseudomonadati</taxon>
        <taxon>Thermodesulfobacteriota</taxon>
        <taxon>Candidatus Desulfofervidia</taxon>
        <taxon>Candidatus Desulfofervidales</taxon>
        <taxon>Candidatus Desulfofervidaceae</taxon>
        <taxon>Candidatus Desulfofervidus</taxon>
    </lineage>
</organism>
<proteinExistence type="predicted"/>
<comment type="caution">
    <text evidence="7">The sequence shown here is derived from an EMBL/GenBank/DDBJ whole genome shotgun (WGS) entry which is preliminary data.</text>
</comment>
<evidence type="ECO:0000256" key="6">
    <source>
        <dbReference type="SAM" id="Phobius"/>
    </source>
</evidence>
<feature type="transmembrane region" description="Helical" evidence="6">
    <location>
        <begin position="66"/>
        <end position="87"/>
    </location>
</feature>
<evidence type="ECO:0000256" key="2">
    <source>
        <dbReference type="ARBA" id="ARBA00022475"/>
    </source>
</evidence>
<evidence type="ECO:0000256" key="5">
    <source>
        <dbReference type="ARBA" id="ARBA00023136"/>
    </source>
</evidence>
<keyword evidence="4 6" id="KW-1133">Transmembrane helix</keyword>
<evidence type="ECO:0000256" key="3">
    <source>
        <dbReference type="ARBA" id="ARBA00022692"/>
    </source>
</evidence>
<feature type="transmembrane region" description="Helical" evidence="6">
    <location>
        <begin position="99"/>
        <end position="120"/>
    </location>
</feature>
<evidence type="ECO:0000313" key="7">
    <source>
        <dbReference type="EMBL" id="HDD43750.1"/>
    </source>
</evidence>
<gene>
    <name evidence="7" type="ORF">ENG63_02670</name>
</gene>
<feature type="non-terminal residue" evidence="7">
    <location>
        <position position="154"/>
    </location>
</feature>
<evidence type="ECO:0000256" key="1">
    <source>
        <dbReference type="ARBA" id="ARBA00004651"/>
    </source>
</evidence>
<sequence length="154" mass="18110">MKSNLNITPKIESTMPVEEDLSLKRKFFSFKTLLSFLLAFIVLYLLYTRIEINKVISLISKAKWPLFLLAFLIFYLSIFLRGLRWHFLLKNLGFNGNKWAISEILFISWFANVIVPAKLGDLYRSYLMDKNYKFSISKTVGSVFTERVFDMLIL</sequence>
<dbReference type="AlphaFoldDB" id="A0A7C0Y6F1"/>
<dbReference type="GO" id="GO:0005886">
    <property type="term" value="C:plasma membrane"/>
    <property type="evidence" value="ECO:0007669"/>
    <property type="project" value="UniProtKB-SubCell"/>
</dbReference>
<dbReference type="NCBIfam" id="TIGR00374">
    <property type="entry name" value="flippase-like domain"/>
    <property type="match status" value="1"/>
</dbReference>